<evidence type="ECO:0000313" key="8">
    <source>
        <dbReference type="EMBL" id="CCE89512.1"/>
    </source>
</evidence>
<feature type="transmembrane region" description="Helical" evidence="2">
    <location>
        <begin position="134"/>
        <end position="150"/>
    </location>
</feature>
<feature type="domain" description="Nucleoporin POM152 Ig-like" evidence="5">
    <location>
        <begin position="526"/>
        <end position="585"/>
    </location>
</feature>
<feature type="region of interest" description="Disordered" evidence="1">
    <location>
        <begin position="1"/>
        <end position="56"/>
    </location>
</feature>
<dbReference type="Pfam" id="PF24097">
    <property type="entry name" value="TMD_POM152"/>
    <property type="match status" value="1"/>
</dbReference>
<evidence type="ECO:0000259" key="4">
    <source>
        <dbReference type="Pfam" id="PF24097"/>
    </source>
</evidence>
<dbReference type="eggNOG" id="ENOG502QQ5B">
    <property type="taxonomic scope" value="Eukaryota"/>
</dbReference>
<reference evidence="8 9" key="1">
    <citation type="journal article" date="2011" name="Proc. Natl. Acad. Sci. U.S.A.">
        <title>Evolutionary erosion of yeast sex chromosomes by mating-type switching accidents.</title>
        <authorList>
            <person name="Gordon J.L."/>
            <person name="Armisen D."/>
            <person name="Proux-Wera E."/>
            <person name="Oheigeartaigh S.S."/>
            <person name="Byrne K.P."/>
            <person name="Wolfe K.H."/>
        </authorList>
    </citation>
    <scope>NUCLEOTIDE SEQUENCE [LARGE SCALE GENOMIC DNA]</scope>
    <source>
        <strain evidence="9">ATCC 10662 / CBS 1146 / NBRC 0425 / NCYC 2629 / NRRL Y-866</strain>
    </source>
</reference>
<dbReference type="InParanoid" id="G8ZLL8"/>
<evidence type="ECO:0008006" key="10">
    <source>
        <dbReference type="Google" id="ProtNLM"/>
    </source>
</evidence>
<dbReference type="InterPro" id="IPR037701">
    <property type="entry name" value="Pom152"/>
</dbReference>
<dbReference type="KEGG" id="tdl:TDEL_0A01800"/>
<evidence type="ECO:0000313" key="9">
    <source>
        <dbReference type="Proteomes" id="UP000005627"/>
    </source>
</evidence>
<sequence>MDREYMLGSTPRGNHWMGASSTSSAYRPSASSTSQQRRFRQSPSYDGSGPFITQSSRNEQLDSVKYTPSSQRKYSTDPQPLPLISPEVVDISRQRALALLVFAIIQGYKIYDLILLKKGLPVLGLLFNGSRINFIIKYFLIDSMFLYFLPTFKIPKLCFKSWAVFVQLVVMTLLTILISSEQEFVLLSVIASAWRKFNTKEMSLTGSAVNMRKIMDSSSHFKGALTIKILPENTAMLNPLHDSYCLPMDTNLLPEGHIKVPIRINSTADISLVQVEFKDMYTQATELRNLTSKQFRIVNDLSHLLPRDKLMRQKVQDTSTIRYVELPLKEVGFYQIKKIVDSKNFSLKIYQSHLIVSHCPVAAITGLGNFDRCVGDSDKVSIDVQGVPPMKLSYTKSINGKAQTYVDSNLVPEFFETPLQSTRKQIFSATDLQDLRWCRSYPVTINLDTPASQDGHYTYNIDKLVDGLGNVMDFTKIPSSLQKDYQLSYNFNAHGIPRASLEEKFDSKSSTKRSMVIKFEHAHDWSSSAPYFANVSFIDENQKSQTKTFSTKHHSHQFEAEFPGTYRLESVSSNHCPGVVMGKSSILVTRPVPPQLDIKSVPILDQCVGQVGLNFDLTFTGAPPFHYKAMIYKLEKNGKRKLYDTKRYSSEGTRSQFSYSPSTEGNYEIVFDHLTNQLFHEPIVLEPRSKYTFKTSMRVKPSAQLKRVKEVNLCLGEQTKIPVTFHGEPPFALNYDILETSSNKRSSYRVDKLHSYEHEIEIPRFEVGGDYIISLVSVKDSSGCLVGLSEPDARIKIRRDVPSASFNLLDNSNEAKIKEGSFAEIPIKLSGEAPFVLKYQHLDSSGQVLGTYESQFHSSHKPALKAGKAGRYRLVGIRDASCKGEIETPDAQFQICFLDKPKFTVLDNSRISKLADTTFAKQSVCQGVEGTVDLALSGSPPFFLKFDLVTPSGKSYTKNIQVATKYATIKLPNDEPGEYVVIIGALHDSNYGEEDFANAGYIAPEVVVKQKVNPLPEVKFSDSGKTYRACSTAVNEENSSLERIGVKFHHGEAPFSVTFNIYHESTSRSEHVTIQDIQPGSFPYRKLYEGLNLGTHLVAIERIVDANGCTNEKIASSNDHISISITDVPKIHLLDSSAECCVGDYVAYQLSGNAPFNIRYEFNGAQLKLKEHTSQFVRLASEPGTISILSIGDATSQCVVDFRKQNMKKEFEKLSLLIHPIPSVTVSQGRNIVEDIHEGDQAEIIFSFEGSPPFSLTYVRTEEAEGTLGKGRPQIVETHKVTDIYSYEYKVVTSLQGTYEAIEISDAFCFAKNDAFFNH</sequence>
<feature type="domain" description="Nucleoporin POM152 Ig-like" evidence="5">
    <location>
        <begin position="802"/>
        <end position="890"/>
    </location>
</feature>
<dbReference type="InterPro" id="IPR056544">
    <property type="entry name" value="Ig_POM152"/>
</dbReference>
<protein>
    <recommendedName>
        <fullName evidence="10">Nucleoporin POM152</fullName>
    </recommendedName>
</protein>
<dbReference type="GO" id="GO:0017056">
    <property type="term" value="F:structural constituent of nuclear pore"/>
    <property type="evidence" value="ECO:0007669"/>
    <property type="project" value="EnsemblFungi"/>
</dbReference>
<dbReference type="Pfam" id="PF24527">
    <property type="entry name" value="Ig-like_Pom152_9"/>
    <property type="match status" value="1"/>
</dbReference>
<dbReference type="GO" id="GO:0006999">
    <property type="term" value="P:nuclear pore organization"/>
    <property type="evidence" value="ECO:0007669"/>
    <property type="project" value="EnsemblFungi"/>
</dbReference>
<dbReference type="HOGENOM" id="CLU_002415_0_0_1"/>
<dbReference type="OrthoDB" id="5529162at2759"/>
<keyword evidence="2" id="KW-1133">Transmembrane helix</keyword>
<keyword evidence="9" id="KW-1185">Reference proteome</keyword>
<dbReference type="GO" id="GO:0005641">
    <property type="term" value="C:nuclear envelope lumen"/>
    <property type="evidence" value="ECO:0007669"/>
    <property type="project" value="EnsemblFungi"/>
</dbReference>
<evidence type="ECO:0000256" key="1">
    <source>
        <dbReference type="SAM" id="MobiDB-lite"/>
    </source>
</evidence>
<dbReference type="InterPro" id="IPR056542">
    <property type="entry name" value="Ig-like_POM152_1st"/>
</dbReference>
<name>G8ZLL8_TORDE</name>
<feature type="transmembrane region" description="Helical" evidence="2">
    <location>
        <begin position="162"/>
        <end position="180"/>
    </location>
</feature>
<feature type="domain" description="Nucleoporin POM152 immunoglobulin-like" evidence="3">
    <location>
        <begin position="591"/>
        <end position="699"/>
    </location>
</feature>
<keyword evidence="2" id="KW-0472">Membrane</keyword>
<feature type="compositionally biased region" description="Low complexity" evidence="1">
    <location>
        <begin position="19"/>
        <end position="44"/>
    </location>
</feature>
<dbReference type="InterPro" id="IPR056540">
    <property type="entry name" value="TMD_POM152"/>
</dbReference>
<gene>
    <name evidence="8" type="primary">TDEL0A01800</name>
    <name evidence="8" type="ORF">TDEL_0A01800</name>
</gene>
<dbReference type="FunCoup" id="G8ZLL8">
    <property type="interactions" value="125"/>
</dbReference>
<accession>G8ZLL8</accession>
<evidence type="ECO:0000259" key="6">
    <source>
        <dbReference type="Pfam" id="PF24519"/>
    </source>
</evidence>
<feature type="domain" description="Nucleoporin POM152 ninth Ig-like" evidence="7">
    <location>
        <begin position="1129"/>
        <end position="1201"/>
    </location>
</feature>
<dbReference type="GO" id="GO:0043495">
    <property type="term" value="F:protein-membrane adaptor activity"/>
    <property type="evidence" value="ECO:0007669"/>
    <property type="project" value="EnsemblFungi"/>
</dbReference>
<evidence type="ECO:0000259" key="7">
    <source>
        <dbReference type="Pfam" id="PF24527"/>
    </source>
</evidence>
<evidence type="ECO:0000256" key="2">
    <source>
        <dbReference type="SAM" id="Phobius"/>
    </source>
</evidence>
<dbReference type="RefSeq" id="XP_003678723.1">
    <property type="nucleotide sequence ID" value="XM_003678675.1"/>
</dbReference>
<feature type="domain" description="Nucleoporin POM152 first Ig-like" evidence="6">
    <location>
        <begin position="234"/>
        <end position="356"/>
    </location>
</feature>
<dbReference type="GeneID" id="11503362"/>
<feature type="transmembrane region" description="Helical" evidence="2">
    <location>
        <begin position="96"/>
        <end position="114"/>
    </location>
</feature>
<dbReference type="Proteomes" id="UP000005627">
    <property type="component" value="Chromosome 1"/>
</dbReference>
<feature type="domain" description="Nucleoporin POM152 immunoglobulin-like" evidence="3">
    <location>
        <begin position="923"/>
        <end position="1000"/>
    </location>
</feature>
<dbReference type="STRING" id="1076872.G8ZLL8"/>
<keyword evidence="2" id="KW-0812">Transmembrane</keyword>
<evidence type="ECO:0000259" key="3">
    <source>
        <dbReference type="Pfam" id="PF23664"/>
    </source>
</evidence>
<dbReference type="EMBL" id="HE616742">
    <property type="protein sequence ID" value="CCE89512.1"/>
    <property type="molecule type" value="Genomic_DNA"/>
</dbReference>
<dbReference type="GO" id="GO:0030474">
    <property type="term" value="P:spindle pole body duplication"/>
    <property type="evidence" value="ECO:0007669"/>
    <property type="project" value="EnsemblFungi"/>
</dbReference>
<feature type="domain" description="Nucleoporin POM152 N-terminal transmembrane" evidence="4">
    <location>
        <begin position="90"/>
        <end position="181"/>
    </location>
</feature>
<dbReference type="Pfam" id="PF24312">
    <property type="entry name" value="Ig-like_POM152"/>
    <property type="match status" value="2"/>
</dbReference>
<dbReference type="InterPro" id="IPR056541">
    <property type="entry name" value="Ig-like_POM152"/>
</dbReference>
<evidence type="ECO:0000259" key="5">
    <source>
        <dbReference type="Pfam" id="PF24312"/>
    </source>
</evidence>
<dbReference type="PANTHER" id="PTHR28206:SF1">
    <property type="entry name" value="NUCLEOPORIN POM152"/>
    <property type="match status" value="1"/>
</dbReference>
<proteinExistence type="predicted"/>
<dbReference type="PANTHER" id="PTHR28206">
    <property type="entry name" value="NUCLEOPORIN POM152"/>
    <property type="match status" value="1"/>
</dbReference>
<dbReference type="GO" id="GO:0006606">
    <property type="term" value="P:protein import into nucleus"/>
    <property type="evidence" value="ECO:0007669"/>
    <property type="project" value="EnsemblFungi"/>
</dbReference>
<dbReference type="InterPro" id="IPR056543">
    <property type="entry name" value="Ig-like_POM152_9th"/>
</dbReference>
<dbReference type="Pfam" id="PF23664">
    <property type="entry name" value="Ig_Pom152"/>
    <property type="match status" value="2"/>
</dbReference>
<dbReference type="GO" id="GO:0070762">
    <property type="term" value="C:nuclear pore transmembrane ring"/>
    <property type="evidence" value="ECO:0007669"/>
    <property type="project" value="EnsemblFungi"/>
</dbReference>
<organism evidence="8 9">
    <name type="scientific">Torulaspora delbrueckii</name>
    <name type="common">Yeast</name>
    <name type="synonym">Candida colliculosa</name>
    <dbReference type="NCBI Taxonomy" id="4950"/>
    <lineage>
        <taxon>Eukaryota</taxon>
        <taxon>Fungi</taxon>
        <taxon>Dikarya</taxon>
        <taxon>Ascomycota</taxon>
        <taxon>Saccharomycotina</taxon>
        <taxon>Saccharomycetes</taxon>
        <taxon>Saccharomycetales</taxon>
        <taxon>Saccharomycetaceae</taxon>
        <taxon>Torulaspora</taxon>
    </lineage>
</organism>
<dbReference type="Pfam" id="PF24519">
    <property type="entry name" value="Ig-like_Pom152_1"/>
    <property type="match status" value="1"/>
</dbReference>